<name>N6W8L4_9GAMM</name>
<dbReference type="SMART" id="SM00479">
    <property type="entry name" value="EXOIII"/>
    <property type="match status" value="1"/>
</dbReference>
<dbReference type="PATRIC" id="fig|626887.3.peg.537"/>
<gene>
    <name evidence="5" type="ORF">J057_02795</name>
</gene>
<dbReference type="PANTHER" id="PTHR30231">
    <property type="entry name" value="DNA POLYMERASE III SUBUNIT EPSILON"/>
    <property type="match status" value="1"/>
</dbReference>
<keyword evidence="2" id="KW-0378">Hydrolase</keyword>
<dbReference type="CDD" id="cd06127">
    <property type="entry name" value="DEDDh"/>
    <property type="match status" value="1"/>
</dbReference>
<keyword evidence="6" id="KW-1185">Reference proteome</keyword>
<dbReference type="GO" id="GO:0003676">
    <property type="term" value="F:nucleic acid binding"/>
    <property type="evidence" value="ECO:0007669"/>
    <property type="project" value="InterPro"/>
</dbReference>
<dbReference type="EMBL" id="APLQ01000010">
    <property type="protein sequence ID" value="ENO16599.2"/>
    <property type="molecule type" value="Genomic_DNA"/>
</dbReference>
<dbReference type="InterPro" id="IPR036397">
    <property type="entry name" value="RNaseH_sf"/>
</dbReference>
<comment type="caution">
    <text evidence="5">The sequence shown here is derived from an EMBL/GenBank/DDBJ whole genome shotgun (WGS) entry which is preliminary data.</text>
</comment>
<dbReference type="OrthoDB" id="5497329at2"/>
<sequence>MVRPPMASPQTNALDWPARFAELASSARHPQLKAYYEQALPSGETPMAEVPMVAMDFETTGLDSGTHSIVSIGLVPMDSHRIYCRQAKHWVVRPVLPLHRESVTFHGITHSEIRQAPDLNDIIGELLEALAGRIVVVHYRTIEREFLDAAFRWRLEEGIEFPTIDTMELEARWHRQKRPGFWDRVRGRKPESIRLADSRTRYGLPYYAPHHALTDALATAELLQAQLQHRFQPDTPLRELWR</sequence>
<dbReference type="GO" id="GO:0006259">
    <property type="term" value="P:DNA metabolic process"/>
    <property type="evidence" value="ECO:0007669"/>
    <property type="project" value="UniProtKB-ARBA"/>
</dbReference>
<dbReference type="GO" id="GO:0005829">
    <property type="term" value="C:cytosol"/>
    <property type="evidence" value="ECO:0007669"/>
    <property type="project" value="TreeGrafter"/>
</dbReference>
<dbReference type="NCBIfam" id="NF006602">
    <property type="entry name" value="PRK09146.1"/>
    <property type="match status" value="1"/>
</dbReference>
<dbReference type="PANTHER" id="PTHR30231:SF4">
    <property type="entry name" value="PROTEIN NEN2"/>
    <property type="match status" value="1"/>
</dbReference>
<dbReference type="RefSeq" id="WP_051079886.1">
    <property type="nucleotide sequence ID" value="NZ_AP028878.1"/>
</dbReference>
<dbReference type="AlphaFoldDB" id="N6W8L4"/>
<evidence type="ECO:0000256" key="3">
    <source>
        <dbReference type="ARBA" id="ARBA00022839"/>
    </source>
</evidence>
<organism evidence="5 6">
    <name type="scientific">Marinobacter nanhaiticus D15-8W</name>
    <dbReference type="NCBI Taxonomy" id="626887"/>
    <lineage>
        <taxon>Bacteria</taxon>
        <taxon>Pseudomonadati</taxon>
        <taxon>Pseudomonadota</taxon>
        <taxon>Gammaproteobacteria</taxon>
        <taxon>Pseudomonadales</taxon>
        <taxon>Marinobacteraceae</taxon>
        <taxon>Marinobacter</taxon>
    </lineage>
</organism>
<dbReference type="Gene3D" id="3.30.420.10">
    <property type="entry name" value="Ribonuclease H-like superfamily/Ribonuclease H"/>
    <property type="match status" value="1"/>
</dbReference>
<reference evidence="5 6" key="1">
    <citation type="journal article" date="2013" name="Genome Announc.">
        <title>Genome Sequence of the Polycyclic Aromatic Hydrocarbon-Degrading Bacterium Strain Marinobacter nanhaiticus D15-8WT.</title>
        <authorList>
            <person name="Cui Z."/>
            <person name="Gao W."/>
            <person name="Li Q."/>
            <person name="Xu G."/>
            <person name="Zheng L."/>
        </authorList>
    </citation>
    <scope>NUCLEOTIDE SEQUENCE [LARGE SCALE GENOMIC DNA]</scope>
    <source>
        <strain evidence="5 6">D15-8W</strain>
    </source>
</reference>
<protein>
    <submittedName>
        <fullName evidence="5">3'-5' exonuclease</fullName>
    </submittedName>
</protein>
<evidence type="ECO:0000256" key="2">
    <source>
        <dbReference type="ARBA" id="ARBA00022801"/>
    </source>
</evidence>
<feature type="domain" description="Exonuclease" evidence="4">
    <location>
        <begin position="51"/>
        <end position="232"/>
    </location>
</feature>
<accession>N6W8L4</accession>
<dbReference type="STRING" id="626887.J057_02795"/>
<dbReference type="InterPro" id="IPR012337">
    <property type="entry name" value="RNaseH-like_sf"/>
</dbReference>
<dbReference type="GO" id="GO:0008408">
    <property type="term" value="F:3'-5' exonuclease activity"/>
    <property type="evidence" value="ECO:0007669"/>
    <property type="project" value="TreeGrafter"/>
</dbReference>
<dbReference type="InterPro" id="IPR013520">
    <property type="entry name" value="Ribonucl_H"/>
</dbReference>
<dbReference type="eggNOG" id="COG0847">
    <property type="taxonomic scope" value="Bacteria"/>
</dbReference>
<dbReference type="Proteomes" id="UP000013165">
    <property type="component" value="Unassembled WGS sequence"/>
</dbReference>
<dbReference type="HOGENOM" id="CLU_047806_9_0_6"/>
<evidence type="ECO:0000256" key="1">
    <source>
        <dbReference type="ARBA" id="ARBA00022722"/>
    </source>
</evidence>
<keyword evidence="1" id="KW-0540">Nuclease</keyword>
<dbReference type="Pfam" id="PF00929">
    <property type="entry name" value="RNase_T"/>
    <property type="match status" value="1"/>
</dbReference>
<proteinExistence type="predicted"/>
<evidence type="ECO:0000259" key="4">
    <source>
        <dbReference type="SMART" id="SM00479"/>
    </source>
</evidence>
<evidence type="ECO:0000313" key="5">
    <source>
        <dbReference type="EMBL" id="ENO16599.2"/>
    </source>
</evidence>
<keyword evidence="3 5" id="KW-0269">Exonuclease</keyword>
<evidence type="ECO:0000313" key="6">
    <source>
        <dbReference type="Proteomes" id="UP000013165"/>
    </source>
</evidence>
<dbReference type="SUPFAM" id="SSF53098">
    <property type="entry name" value="Ribonuclease H-like"/>
    <property type="match status" value="1"/>
</dbReference>